<evidence type="ECO:0000256" key="2">
    <source>
        <dbReference type="ARBA" id="ARBA00022574"/>
    </source>
</evidence>
<proteinExistence type="predicted"/>
<protein>
    <recommendedName>
        <fullName evidence="9">WD repeat-containing protein 4 homolog</fullName>
    </recommendedName>
</protein>
<dbReference type="InterPro" id="IPR019775">
    <property type="entry name" value="WD40_repeat_CS"/>
</dbReference>
<accession>A0AB34JUM9</accession>
<dbReference type="InterPro" id="IPR028884">
    <property type="entry name" value="Trm82"/>
</dbReference>
<evidence type="ECO:0000256" key="5">
    <source>
        <dbReference type="ARBA" id="ARBA00023242"/>
    </source>
</evidence>
<keyword evidence="3" id="KW-0819">tRNA processing</keyword>
<comment type="subcellular location">
    <subcellularLocation>
        <location evidence="1">Nucleus</location>
    </subcellularLocation>
</comment>
<evidence type="ECO:0000256" key="1">
    <source>
        <dbReference type="ARBA" id="ARBA00004123"/>
    </source>
</evidence>
<gene>
    <name evidence="7" type="ORF">AB1Y20_020240</name>
</gene>
<evidence type="ECO:0000313" key="8">
    <source>
        <dbReference type="Proteomes" id="UP001515480"/>
    </source>
</evidence>
<dbReference type="Proteomes" id="UP001515480">
    <property type="component" value="Unassembled WGS sequence"/>
</dbReference>
<dbReference type="PROSITE" id="PS00678">
    <property type="entry name" value="WD_REPEATS_1"/>
    <property type="match status" value="1"/>
</dbReference>
<dbReference type="PROSITE" id="PS50294">
    <property type="entry name" value="WD_REPEATS_REGION"/>
    <property type="match status" value="1"/>
</dbReference>
<dbReference type="GO" id="GO:0005634">
    <property type="term" value="C:nucleus"/>
    <property type="evidence" value="ECO:0007669"/>
    <property type="project" value="UniProtKB-SubCell"/>
</dbReference>
<dbReference type="GO" id="GO:0036265">
    <property type="term" value="P:RNA (guanine-N7)-methylation"/>
    <property type="evidence" value="ECO:0007669"/>
    <property type="project" value="InterPro"/>
</dbReference>
<evidence type="ECO:0000256" key="3">
    <source>
        <dbReference type="ARBA" id="ARBA00022694"/>
    </source>
</evidence>
<sequence length="360" mass="38485">MSAASRQLSSQSSFALSIDPTGSWLCAIKHGAIFLLRSDGTSSAVPLHPAEPSQSATVRCACFSADGMTLVSGGDDKTVRVWDVASLSCVRSWVHHKKVACVQLSPSGETIIFADRFGEVYSVKLHSADEPPTLLLGHLSPVSHLKLAAAGTLLLSADREGHVRSSRYPHAFVIENFYLQHITPLQIMLPLVQAPLVLTVAAEGREVCLWQIHCGKLLQRQSACDLYASLAPSNSAPNIQQALMAACECPNQNLLAFTFASEDTVHFLAVDCSWDANDVGLRAVDTSLTIRLDQQPIAIQCSCSSALCVLTSNTLIIYSPSEAGTGFGPSCAVTVALPSPPDGRILPVEDEEEDAEMIDD</sequence>
<keyword evidence="8" id="KW-1185">Reference proteome</keyword>
<keyword evidence="2 6" id="KW-0853">WD repeat</keyword>
<dbReference type="PANTHER" id="PTHR16288">
    <property type="entry name" value="WD40 REPEAT PROTEIN 4"/>
    <property type="match status" value="1"/>
</dbReference>
<keyword evidence="5" id="KW-0539">Nucleus</keyword>
<dbReference type="InterPro" id="IPR001680">
    <property type="entry name" value="WD40_rpt"/>
</dbReference>
<dbReference type="SMART" id="SM00320">
    <property type="entry name" value="WD40"/>
    <property type="match status" value="3"/>
</dbReference>
<dbReference type="InterPro" id="IPR015943">
    <property type="entry name" value="WD40/YVTN_repeat-like_dom_sf"/>
</dbReference>
<dbReference type="AlphaFoldDB" id="A0AB34JUM9"/>
<feature type="repeat" description="WD" evidence="6">
    <location>
        <begin position="51"/>
        <end position="92"/>
    </location>
</feature>
<dbReference type="PROSITE" id="PS50082">
    <property type="entry name" value="WD_REPEATS_2"/>
    <property type="match status" value="1"/>
</dbReference>
<dbReference type="EMBL" id="JBGBPQ010000004">
    <property type="protein sequence ID" value="KAL1525380.1"/>
    <property type="molecule type" value="Genomic_DNA"/>
</dbReference>
<dbReference type="GO" id="GO:0005829">
    <property type="term" value="C:cytosol"/>
    <property type="evidence" value="ECO:0007669"/>
    <property type="project" value="TreeGrafter"/>
</dbReference>
<dbReference type="PANTHER" id="PTHR16288:SF0">
    <property type="entry name" value="TRNA (GUANINE-N(7)-)-METHYLTRANSFERASE NON-CATALYTIC SUBUNIT WDR4"/>
    <property type="match status" value="1"/>
</dbReference>
<name>A0AB34JUM9_PRYPA</name>
<organism evidence="7 8">
    <name type="scientific">Prymnesium parvum</name>
    <name type="common">Toxic golden alga</name>
    <dbReference type="NCBI Taxonomy" id="97485"/>
    <lineage>
        <taxon>Eukaryota</taxon>
        <taxon>Haptista</taxon>
        <taxon>Haptophyta</taxon>
        <taxon>Prymnesiophyceae</taxon>
        <taxon>Prymnesiales</taxon>
        <taxon>Prymnesiaceae</taxon>
        <taxon>Prymnesium</taxon>
    </lineage>
</organism>
<evidence type="ECO:0000313" key="7">
    <source>
        <dbReference type="EMBL" id="KAL1525380.1"/>
    </source>
</evidence>
<dbReference type="GO" id="GO:0006400">
    <property type="term" value="P:tRNA modification"/>
    <property type="evidence" value="ECO:0007669"/>
    <property type="project" value="TreeGrafter"/>
</dbReference>
<evidence type="ECO:0000256" key="6">
    <source>
        <dbReference type="PROSITE-ProRule" id="PRU00221"/>
    </source>
</evidence>
<evidence type="ECO:0000256" key="4">
    <source>
        <dbReference type="ARBA" id="ARBA00022737"/>
    </source>
</evidence>
<dbReference type="Gene3D" id="2.130.10.10">
    <property type="entry name" value="YVTN repeat-like/Quinoprotein amine dehydrogenase"/>
    <property type="match status" value="1"/>
</dbReference>
<dbReference type="Pfam" id="PF00400">
    <property type="entry name" value="WD40"/>
    <property type="match status" value="1"/>
</dbReference>
<dbReference type="SUPFAM" id="SSF50978">
    <property type="entry name" value="WD40 repeat-like"/>
    <property type="match status" value="1"/>
</dbReference>
<reference evidence="7 8" key="1">
    <citation type="journal article" date="2024" name="Science">
        <title>Giant polyketide synthase enzymes in the biosynthesis of giant marine polyether toxins.</title>
        <authorList>
            <person name="Fallon T.R."/>
            <person name="Shende V.V."/>
            <person name="Wierzbicki I.H."/>
            <person name="Pendleton A.L."/>
            <person name="Watervoot N.F."/>
            <person name="Auber R.P."/>
            <person name="Gonzalez D.J."/>
            <person name="Wisecaver J.H."/>
            <person name="Moore B.S."/>
        </authorList>
    </citation>
    <scope>NUCLEOTIDE SEQUENCE [LARGE SCALE GENOMIC DNA]</scope>
    <source>
        <strain evidence="7 8">12B1</strain>
    </source>
</reference>
<keyword evidence="4" id="KW-0677">Repeat</keyword>
<evidence type="ECO:0008006" key="9">
    <source>
        <dbReference type="Google" id="ProtNLM"/>
    </source>
</evidence>
<dbReference type="InterPro" id="IPR036322">
    <property type="entry name" value="WD40_repeat_dom_sf"/>
</dbReference>
<dbReference type="GO" id="GO:0043527">
    <property type="term" value="C:tRNA methyltransferase complex"/>
    <property type="evidence" value="ECO:0007669"/>
    <property type="project" value="TreeGrafter"/>
</dbReference>
<comment type="caution">
    <text evidence="7">The sequence shown here is derived from an EMBL/GenBank/DDBJ whole genome shotgun (WGS) entry which is preliminary data.</text>
</comment>